<organism evidence="3 4">
    <name type="scientific">Pseudo-nitzschia multistriata</name>
    <dbReference type="NCBI Taxonomy" id="183589"/>
    <lineage>
        <taxon>Eukaryota</taxon>
        <taxon>Sar</taxon>
        <taxon>Stramenopiles</taxon>
        <taxon>Ochrophyta</taxon>
        <taxon>Bacillariophyta</taxon>
        <taxon>Bacillariophyceae</taxon>
        <taxon>Bacillariophycidae</taxon>
        <taxon>Bacillariales</taxon>
        <taxon>Bacillariaceae</taxon>
        <taxon>Pseudo-nitzschia</taxon>
    </lineage>
</organism>
<dbReference type="PANTHER" id="PTHR23353:SF23">
    <property type="entry name" value="PROTEIN HAIRLESS"/>
    <property type="match status" value="1"/>
</dbReference>
<dbReference type="InterPro" id="IPR029063">
    <property type="entry name" value="SAM-dependent_MTases_sf"/>
</dbReference>
<dbReference type="OrthoDB" id="47879at2759"/>
<feature type="compositionally biased region" description="Low complexity" evidence="1">
    <location>
        <begin position="265"/>
        <end position="301"/>
    </location>
</feature>
<dbReference type="PANTHER" id="PTHR23353">
    <property type="entry name" value="RAB-GAP/TBC-RELATED"/>
    <property type="match status" value="1"/>
</dbReference>
<evidence type="ECO:0000256" key="1">
    <source>
        <dbReference type="SAM" id="MobiDB-lite"/>
    </source>
</evidence>
<dbReference type="Proteomes" id="UP000291116">
    <property type="component" value="Unassembled WGS sequence"/>
</dbReference>
<dbReference type="EMBL" id="CAACVS010000683">
    <property type="protein sequence ID" value="VEU45089.1"/>
    <property type="molecule type" value="Genomic_DNA"/>
</dbReference>
<dbReference type="Pfam" id="PF13489">
    <property type="entry name" value="Methyltransf_23"/>
    <property type="match status" value="1"/>
</dbReference>
<feature type="compositionally biased region" description="Basic and acidic residues" evidence="1">
    <location>
        <begin position="41"/>
        <end position="57"/>
    </location>
</feature>
<gene>
    <name evidence="3" type="ORF">PSNMU_V1.4_AUG-EV-PASAV3_0122390</name>
</gene>
<feature type="compositionally biased region" description="Polar residues" evidence="1">
    <location>
        <begin position="95"/>
        <end position="107"/>
    </location>
</feature>
<feature type="region of interest" description="Disordered" evidence="1">
    <location>
        <begin position="589"/>
        <end position="625"/>
    </location>
</feature>
<feature type="region of interest" description="Disordered" evidence="1">
    <location>
        <begin position="515"/>
        <end position="552"/>
    </location>
</feature>
<keyword evidence="4" id="KW-1185">Reference proteome</keyword>
<feature type="transmembrane region" description="Helical" evidence="2">
    <location>
        <begin position="334"/>
        <end position="355"/>
    </location>
</feature>
<evidence type="ECO:0000256" key="2">
    <source>
        <dbReference type="SAM" id="Phobius"/>
    </source>
</evidence>
<evidence type="ECO:0000313" key="4">
    <source>
        <dbReference type="Proteomes" id="UP000291116"/>
    </source>
</evidence>
<feature type="region of interest" description="Disordered" evidence="1">
    <location>
        <begin position="769"/>
        <end position="790"/>
    </location>
</feature>
<feature type="compositionally biased region" description="Polar residues" evidence="1">
    <location>
        <begin position="376"/>
        <end position="400"/>
    </location>
</feature>
<sequence length="927" mass="101247">MTLPPPSVHRKSPGRHNNSSSSSNISNSSNNIGNNTINQPRDNEIHANGKTAEEILLLRRKQRKKRRRPPSGNSGSNNNSINNNNNNSTNGLGSRTQSPMPGQNRTGASGRDASPPSPPQLPSCLNDPFQLIAIAVDHDENKRNGLEVLQVPLESGKLYHNEGLFFRALDHLLKETRALRFGYSRPLPPPPRSSDSEGKEPTPNRWKASRAERVAVTPIILSGLLACLDGNGVASRIQRCSNPACTKLFCASASASEDGGDRASTKANKNTNKNKNTNASTKANTNTNTTESVPRAAAAAATPDTTSAELVNYTVGMRRAAMARVRLRMKRDRFIKVAKPVLAFLAVLVLYWYAWSNFRLLLIGVYGVAEGGDPSAQASGRPQQLVASSCRGSHSHSPAGSSVHEYERACRIAEAGAFRLLASIHNHRHTTLFARAVSDWIATGAAASERTRPALDGASDLGDGESLDRLALALAEYDDVYQDDTELPLYAMHTLLADEESSRIPLEDVLYTHYRKQPQEPMHRERWKRRRRRKKKYQHSHRNKKERDVDGSRLHDALPAHERLALAVQFWGDTAVNRLVRDAIVEAQHEHHAPPSQHQTPATTKSHKHRHQKKGESNPNDQHTNEMKLLDVGSGVAGTLFSLCAPEFPFSNWSYHGIAISQPEVRRAKQLLATAVRPALLSETSAAGGSEGLAFPSGTPLTNVTIRQASFDDPLPPNEYTAMVAVESLAHSNNITKTLVNLASSLKPKGTLVVIEDVVAPWVQATGRNETAGGARDNDQSPSSGSSAGYLRSMADLSAKPSLKTHEEWLGAFSSAGLVLHRPPRDLALEFDTLPEAHKRSATASTVTGLPFIGMVIGEKPWYASGHGLLKKRIEWFGTGSGDDGSIAHRALLLTEDLLANDRGNSYRKALYNRGDLGYYMYVCTKK</sequence>
<dbReference type="InterPro" id="IPR053019">
    <property type="entry name" value="GATA_zinc_finger"/>
</dbReference>
<dbReference type="SUPFAM" id="SSF53335">
    <property type="entry name" value="S-adenosyl-L-methionine-dependent methyltransferases"/>
    <property type="match status" value="1"/>
</dbReference>
<reference evidence="3 4" key="1">
    <citation type="submission" date="2019-01" db="EMBL/GenBank/DDBJ databases">
        <authorList>
            <person name="Ferrante I. M."/>
        </authorList>
    </citation>
    <scope>NUCLEOTIDE SEQUENCE [LARGE SCALE GENOMIC DNA]</scope>
    <source>
        <strain evidence="3 4">B856</strain>
    </source>
</reference>
<keyword evidence="2" id="KW-1133">Transmembrane helix</keyword>
<accession>A0A448ZSR3</accession>
<keyword evidence="2" id="KW-0472">Membrane</keyword>
<feature type="region of interest" description="Disordered" evidence="1">
    <location>
        <begin position="373"/>
        <end position="401"/>
    </location>
</feature>
<dbReference type="Gene3D" id="3.40.50.150">
    <property type="entry name" value="Vaccinia Virus protein VP39"/>
    <property type="match status" value="1"/>
</dbReference>
<dbReference type="AlphaFoldDB" id="A0A448ZSR3"/>
<proteinExistence type="predicted"/>
<feature type="region of interest" description="Disordered" evidence="1">
    <location>
        <begin position="182"/>
        <end position="209"/>
    </location>
</feature>
<feature type="compositionally biased region" description="Low complexity" evidence="1">
    <location>
        <begin position="17"/>
        <end position="38"/>
    </location>
</feature>
<protein>
    <recommendedName>
        <fullName evidence="5">Methyltransferase type 12 domain-containing protein</fullName>
    </recommendedName>
</protein>
<evidence type="ECO:0000313" key="3">
    <source>
        <dbReference type="EMBL" id="VEU45089.1"/>
    </source>
</evidence>
<name>A0A448ZSR3_9STRA</name>
<feature type="compositionally biased region" description="Basic residues" evidence="1">
    <location>
        <begin position="525"/>
        <end position="544"/>
    </location>
</feature>
<feature type="compositionally biased region" description="Basic residues" evidence="1">
    <location>
        <begin position="58"/>
        <end position="69"/>
    </location>
</feature>
<evidence type="ECO:0008006" key="5">
    <source>
        <dbReference type="Google" id="ProtNLM"/>
    </source>
</evidence>
<feature type="region of interest" description="Disordered" evidence="1">
    <location>
        <begin position="255"/>
        <end position="301"/>
    </location>
</feature>
<feature type="region of interest" description="Disordered" evidence="1">
    <location>
        <begin position="1"/>
        <end position="125"/>
    </location>
</feature>
<feature type="compositionally biased region" description="Low complexity" evidence="1">
    <location>
        <begin position="71"/>
        <end position="94"/>
    </location>
</feature>
<keyword evidence="2" id="KW-0812">Transmembrane</keyword>